<organism evidence="1 2">
    <name type="scientific">Falsiporphyromonas endometrii</name>
    <dbReference type="NCBI Taxonomy" id="1387297"/>
    <lineage>
        <taxon>Bacteria</taxon>
        <taxon>Pseudomonadati</taxon>
        <taxon>Bacteroidota</taxon>
        <taxon>Bacteroidia</taxon>
        <taxon>Bacteroidales</taxon>
        <taxon>Porphyromonadaceae</taxon>
        <taxon>Falsiporphyromonas</taxon>
    </lineage>
</organism>
<reference evidence="2" key="1">
    <citation type="journal article" date="2019" name="Int. J. Syst. Evol. Microbiol.">
        <title>The Global Catalogue of Microorganisms (GCM) 10K type strain sequencing project: providing services to taxonomists for standard genome sequencing and annotation.</title>
        <authorList>
            <consortium name="The Broad Institute Genomics Platform"/>
            <consortium name="The Broad Institute Genome Sequencing Center for Infectious Disease"/>
            <person name="Wu L."/>
            <person name="Ma J."/>
        </authorList>
    </citation>
    <scope>NUCLEOTIDE SEQUENCE [LARGE SCALE GENOMIC DNA]</scope>
    <source>
        <strain evidence="2">CGMCC 4.7357</strain>
    </source>
</reference>
<dbReference type="Proteomes" id="UP001596020">
    <property type="component" value="Unassembled WGS sequence"/>
</dbReference>
<comment type="caution">
    <text evidence="1">The sequence shown here is derived from an EMBL/GenBank/DDBJ whole genome shotgun (WGS) entry which is preliminary data.</text>
</comment>
<accession>A0ABV9K9D7</accession>
<keyword evidence="2" id="KW-1185">Reference proteome</keyword>
<evidence type="ECO:0000313" key="1">
    <source>
        <dbReference type="EMBL" id="MFC4666629.1"/>
    </source>
</evidence>
<evidence type="ECO:0000313" key="2">
    <source>
        <dbReference type="Proteomes" id="UP001596020"/>
    </source>
</evidence>
<dbReference type="EMBL" id="JBHSGO010000210">
    <property type="protein sequence ID" value="MFC4666629.1"/>
    <property type="molecule type" value="Genomic_DNA"/>
</dbReference>
<protein>
    <submittedName>
        <fullName evidence="1">Uncharacterized protein</fullName>
    </submittedName>
</protein>
<proteinExistence type="predicted"/>
<gene>
    <name evidence="1" type="ORF">ACFO3G_08485</name>
</gene>
<name>A0ABV9K9D7_9PORP</name>
<dbReference type="RefSeq" id="WP_380079886.1">
    <property type="nucleotide sequence ID" value="NZ_JBHSGO010000210.1"/>
</dbReference>
<sequence length="89" mass="10027">MKISILLTLLLMIISLGRLICRAGELCLIEETQINGSENIKYSLLNVLSVRAVKFIWRGLYLLNTVTLFATQKAAQTIQIQSQNIEFEG</sequence>